<organism evidence="2 3">
    <name type="scientific">Priestia megaterium (strain ATCC 14581 / DSM 32 / CCUG 1817 / JCM 2506 / NBRC 15308 / NCIMB 9376 / NCTC 10342 / NRRL B-14308 / VKM B-512 / Ford 19)</name>
    <name type="common">Bacillus megaterium</name>
    <dbReference type="NCBI Taxonomy" id="1348623"/>
    <lineage>
        <taxon>Bacteria</taxon>
        <taxon>Bacillati</taxon>
        <taxon>Bacillota</taxon>
        <taxon>Bacilli</taxon>
        <taxon>Bacillales</taxon>
        <taxon>Bacillaceae</taxon>
        <taxon>Priestia</taxon>
    </lineage>
</organism>
<dbReference type="AlphaFoldDB" id="A0A0B6AMZ6"/>
<reference evidence="2 3" key="1">
    <citation type="journal article" date="2015" name="Genome Announc.">
        <title>Complete genome sequences for 35 biothreat assay-relevant bacillus species.</title>
        <authorList>
            <person name="Johnson S.L."/>
            <person name="Daligault H.E."/>
            <person name="Davenport K.W."/>
            <person name="Jaissle J."/>
            <person name="Frey K.G."/>
            <person name="Ladner J.T."/>
            <person name="Broomall S.M."/>
            <person name="Bishop-Lilly K.A."/>
            <person name="Bruce D.C."/>
            <person name="Gibbons H.S."/>
            <person name="Coyne S.R."/>
            <person name="Lo C.C."/>
            <person name="Meincke L."/>
            <person name="Munk A.C."/>
            <person name="Koroleva G.I."/>
            <person name="Rosenzweig C.N."/>
            <person name="Palacios G.F."/>
            <person name="Redden C.L."/>
            <person name="Minogue T.D."/>
            <person name="Chain P.S."/>
        </authorList>
    </citation>
    <scope>NUCLEOTIDE SEQUENCE [LARGE SCALE GENOMIC DNA]</scope>
    <source>
        <strain evidence="3">ATCC 14581 / DSM 32 / JCM 2506 / NBRC 15308 / NCIMB 9376 / NCTC 10342 / NRRL B-14308 / VKM B-512</strain>
    </source>
</reference>
<dbReference type="PANTHER" id="PTHR10937">
    <property type="entry name" value="GLUCOSAMINE--FRUCTOSE-6-PHOSPHATE AMINOTRANSFERASE, ISOMERIZING"/>
    <property type="match status" value="1"/>
</dbReference>
<dbReference type="KEGG" id="bmeg:BG04_619"/>
<dbReference type="GO" id="GO:0006002">
    <property type="term" value="P:fructose 6-phosphate metabolic process"/>
    <property type="evidence" value="ECO:0007669"/>
    <property type="project" value="TreeGrafter"/>
</dbReference>
<dbReference type="Gene3D" id="3.40.50.10490">
    <property type="entry name" value="Glucose-6-phosphate isomerase like protein, domain 1"/>
    <property type="match status" value="2"/>
</dbReference>
<sequence>MLKFNPRNYLKVTNGAVLLRAEIEKKMDEVSKKEFKNLFLIGSGGSIAIMYPFEYIWNSTSSIPAYAEIASEFMLQSHKQFDENSVVILSSLSGTTEETVEAAQYCKERGATTIGLVGEMDTPLANIVDYPIANYAENDYAADSINLQMYMIIFRLMHNNGEFAQYEQFVSELEKMPENLISVKEQTEEKAKEFADKYKDEDYHMLIGSGTAWGRTYAYSMCVLEEMQWIRTKSVHAAEFFHGTIELVERDTSIILLKGEDATRPLAERVERFAEKYTDKLTIFDTQDYTLDGISPEFRQYFPPLVLGSLLQRVSVHLENKRNHSLDKRRYYRTVAY</sequence>
<dbReference type="Proteomes" id="UP000031829">
    <property type="component" value="Chromosome"/>
</dbReference>
<dbReference type="RefSeq" id="WP_034649840.1">
    <property type="nucleotide sequence ID" value="NZ_BCVB01000012.1"/>
</dbReference>
<protein>
    <recommendedName>
        <fullName evidence="1">Fructosamine deglycase</fullName>
        <ecNumber evidence="1">3.5.-.-</ecNumber>
    </recommendedName>
</protein>
<gene>
    <name evidence="2" type="ORF">BG04_619</name>
</gene>
<dbReference type="PROSITE" id="PS51464">
    <property type="entry name" value="SIS"/>
    <property type="match status" value="1"/>
</dbReference>
<dbReference type="EC" id="3.5.-.-" evidence="1"/>
<dbReference type="Pfam" id="PF01380">
    <property type="entry name" value="SIS"/>
    <property type="match status" value="1"/>
</dbReference>
<evidence type="ECO:0000256" key="1">
    <source>
        <dbReference type="PIRNR" id="PIRNR009290"/>
    </source>
</evidence>
<dbReference type="GO" id="GO:0097367">
    <property type="term" value="F:carbohydrate derivative binding"/>
    <property type="evidence" value="ECO:0007669"/>
    <property type="project" value="InterPro"/>
</dbReference>
<accession>A0A0B6AMZ6</accession>
<dbReference type="EMBL" id="CP009920">
    <property type="protein sequence ID" value="AJI21968.1"/>
    <property type="molecule type" value="Genomic_DNA"/>
</dbReference>
<dbReference type="SUPFAM" id="SSF53697">
    <property type="entry name" value="SIS domain"/>
    <property type="match status" value="1"/>
</dbReference>
<name>A0A0B6AMZ6_PRIM2</name>
<dbReference type="PIRSF" id="PIRSF009290">
    <property type="entry name" value="FrlB"/>
    <property type="match status" value="1"/>
</dbReference>
<proteinExistence type="predicted"/>
<dbReference type="HOGENOM" id="CLU_012520_3_0_9"/>
<dbReference type="CDD" id="cd05710">
    <property type="entry name" value="SIS_1"/>
    <property type="match status" value="1"/>
</dbReference>
<dbReference type="GO" id="GO:0016787">
    <property type="term" value="F:hydrolase activity"/>
    <property type="evidence" value="ECO:0007669"/>
    <property type="project" value="UniProtKB-KW"/>
</dbReference>
<comment type="subunit">
    <text evidence="1">Homooctamer.</text>
</comment>
<dbReference type="InterPro" id="IPR035490">
    <property type="entry name" value="GlmS/FrlB_SIS"/>
</dbReference>
<dbReference type="InterPro" id="IPR001347">
    <property type="entry name" value="SIS_dom"/>
</dbReference>
<keyword evidence="1" id="KW-0119">Carbohydrate metabolism</keyword>
<dbReference type="GO" id="GO:0006487">
    <property type="term" value="P:protein N-linked glycosylation"/>
    <property type="evidence" value="ECO:0007669"/>
    <property type="project" value="TreeGrafter"/>
</dbReference>
<keyword evidence="1" id="KW-0378">Hydrolase</keyword>
<evidence type="ECO:0000313" key="2">
    <source>
        <dbReference type="EMBL" id="AJI21968.1"/>
    </source>
</evidence>
<evidence type="ECO:0000313" key="3">
    <source>
        <dbReference type="Proteomes" id="UP000031829"/>
    </source>
</evidence>
<dbReference type="GeneID" id="93644120"/>
<dbReference type="InterPro" id="IPR046348">
    <property type="entry name" value="SIS_dom_sf"/>
</dbReference>
<comment type="function">
    <text evidence="1">Catalyzes the conversion of a range of fructosamine 6-phosphates to glucose 6-phosphate and a free amino acid.</text>
</comment>
<dbReference type="CDD" id="cd05009">
    <property type="entry name" value="SIS_GlmS_GlmD_2"/>
    <property type="match status" value="1"/>
</dbReference>
<dbReference type="GO" id="GO:0004360">
    <property type="term" value="F:glutamine-fructose-6-phosphate transaminase (isomerizing) activity"/>
    <property type="evidence" value="ECO:0007669"/>
    <property type="project" value="TreeGrafter"/>
</dbReference>
<dbReference type="InterPro" id="IPR024713">
    <property type="entry name" value="Fructosamine_deglycase_FrlB"/>
</dbReference>
<dbReference type="InterPro" id="IPR035488">
    <property type="entry name" value="FrlB_SIS"/>
</dbReference>
<dbReference type="PANTHER" id="PTHR10937:SF14">
    <property type="entry name" value="FRUCTOSELYSINE 6-PHOSPHATE DEGLYCASE"/>
    <property type="match status" value="1"/>
</dbReference>
<dbReference type="GO" id="GO:0006047">
    <property type="term" value="P:UDP-N-acetylglucosamine metabolic process"/>
    <property type="evidence" value="ECO:0007669"/>
    <property type="project" value="TreeGrafter"/>
</dbReference>